<keyword evidence="2" id="KW-1133">Transmembrane helix</keyword>
<feature type="transmembrane region" description="Helical" evidence="2">
    <location>
        <begin position="444"/>
        <end position="468"/>
    </location>
</feature>
<keyword evidence="2" id="KW-0812">Transmembrane</keyword>
<evidence type="ECO:0000256" key="1">
    <source>
        <dbReference type="SAM" id="MobiDB-lite"/>
    </source>
</evidence>
<dbReference type="PANTHER" id="PTHR37544:SF3">
    <property type="entry name" value="SPRAY"/>
    <property type="match status" value="1"/>
</dbReference>
<protein>
    <submittedName>
        <fullName evidence="3">Uncharacterized protein</fullName>
    </submittedName>
</protein>
<keyword evidence="2" id="KW-0472">Membrane</keyword>
<accession>A0A0G4KPY6</accession>
<feature type="transmembrane region" description="Helical" evidence="2">
    <location>
        <begin position="371"/>
        <end position="399"/>
    </location>
</feature>
<feature type="region of interest" description="Disordered" evidence="1">
    <location>
        <begin position="604"/>
        <end position="623"/>
    </location>
</feature>
<dbReference type="AlphaFoldDB" id="A0A0G4KPY6"/>
<evidence type="ECO:0000256" key="2">
    <source>
        <dbReference type="SAM" id="Phobius"/>
    </source>
</evidence>
<organism evidence="3 4">
    <name type="scientific">Verticillium longisporum</name>
    <name type="common">Verticillium dahliae var. longisporum</name>
    <dbReference type="NCBI Taxonomy" id="100787"/>
    <lineage>
        <taxon>Eukaryota</taxon>
        <taxon>Fungi</taxon>
        <taxon>Dikarya</taxon>
        <taxon>Ascomycota</taxon>
        <taxon>Pezizomycotina</taxon>
        <taxon>Sordariomycetes</taxon>
        <taxon>Hypocreomycetidae</taxon>
        <taxon>Glomerellales</taxon>
        <taxon>Plectosphaerellaceae</taxon>
        <taxon>Verticillium</taxon>
    </lineage>
</organism>
<dbReference type="Pfam" id="PF11915">
    <property type="entry name" value="DUF3433"/>
    <property type="match status" value="2"/>
</dbReference>
<proteinExistence type="predicted"/>
<dbReference type="InterPro" id="IPR021840">
    <property type="entry name" value="DUF3433"/>
</dbReference>
<feature type="transmembrane region" description="Helical" evidence="2">
    <location>
        <begin position="301"/>
        <end position="320"/>
    </location>
</feature>
<dbReference type="EMBL" id="CVQI01002225">
    <property type="protein sequence ID" value="CRK11515.1"/>
    <property type="molecule type" value="Genomic_DNA"/>
</dbReference>
<gene>
    <name evidence="3" type="ORF">BN1723_009386</name>
</gene>
<reference evidence="4" key="1">
    <citation type="submission" date="2015-05" db="EMBL/GenBank/DDBJ databases">
        <authorList>
            <person name="Fogelqvist Johan"/>
        </authorList>
    </citation>
    <scope>NUCLEOTIDE SEQUENCE [LARGE SCALE GENOMIC DNA]</scope>
</reference>
<dbReference type="PANTHER" id="PTHR37544">
    <property type="entry name" value="SPRAY-RELATED"/>
    <property type="match status" value="1"/>
</dbReference>
<evidence type="ECO:0000313" key="4">
    <source>
        <dbReference type="Proteomes" id="UP000045706"/>
    </source>
</evidence>
<dbReference type="Proteomes" id="UP000045706">
    <property type="component" value="Unassembled WGS sequence"/>
</dbReference>
<sequence>MDKFSLSPSRISRRVSTHLDLKDACLWGWLGLRTRPCFAAENGSLGAQRPATLHSAHSILSAASLRSKPTCAELAEQDGYDLSLLAAAAPLGHTDHDNDLAPQHGQTEEPYDLTSMIGPFSSQGDAFLRNLQQQEANGQLTRGLGAGLKPSTTLTGDELMSPVATSPRGLLRSFSRRQPQLDRATSIKVLGQNEANRRGEVIEVIMEQDPASDVDISGLTGPNALTDRVDAMRQTTFPAKRGEAQVFYPQPNWKPFSMRWPYLAALILLSIGLAVMEELLYRQSHRNPLLSFVSPSDLPAGQYFAFKFAPTLLSVLYGVLWQFVGIEVKRLEAFYQLSKEGGALAAESINVDYITSLNWWRPFQAIKLRHWAVAVSSVATSLAVSLVPTFGAASIILSPGRTERMAHLEEEKEILVDGLWSRLLVSTLCSHSGLLPVRAALNGHWLVFFVGFGSIMAEILTVLVTSLATVQGSDFISLVIPGKTNDDTKHIQAGQETKLSFWVSFGLATFILIYMLVVSAFVFVRRRHPFLPRQPNTLASVLAFIHQSKMIWGFVGTAKLDHKGMVRHLAAREQQTYGLGRFVGRDGQTHCGVDEEELLGGYKHGSAFQGPNQPWDRQWDAYE</sequence>
<name>A0A0G4KPY6_VERLO</name>
<feature type="transmembrane region" description="Helical" evidence="2">
    <location>
        <begin position="260"/>
        <end position="281"/>
    </location>
</feature>
<feature type="transmembrane region" description="Helical" evidence="2">
    <location>
        <begin position="501"/>
        <end position="524"/>
    </location>
</feature>
<feature type="region of interest" description="Disordered" evidence="1">
    <location>
        <begin position="142"/>
        <end position="162"/>
    </location>
</feature>
<evidence type="ECO:0000313" key="3">
    <source>
        <dbReference type="EMBL" id="CRK11515.1"/>
    </source>
</evidence>